<dbReference type="GO" id="GO:0008206">
    <property type="term" value="P:bile acid metabolic process"/>
    <property type="evidence" value="ECO:0007669"/>
    <property type="project" value="UniProtKB-ARBA"/>
</dbReference>
<dbReference type="GO" id="GO:0016616">
    <property type="term" value="F:oxidoreductase activity, acting on the CH-OH group of donors, NAD or NADP as acceptor"/>
    <property type="evidence" value="ECO:0007669"/>
    <property type="project" value="TreeGrafter"/>
</dbReference>
<dbReference type="EMBL" id="FOGV01000004">
    <property type="protein sequence ID" value="SER69202.1"/>
    <property type="molecule type" value="Genomic_DNA"/>
</dbReference>
<reference evidence="4" key="1">
    <citation type="submission" date="2016-10" db="EMBL/GenBank/DDBJ databases">
        <authorList>
            <person name="de Groot N.N."/>
        </authorList>
    </citation>
    <scope>NUCLEOTIDE SEQUENCE [LARGE SCALE GENOMIC DNA]</scope>
    <source>
        <strain evidence="4">10nlg</strain>
    </source>
</reference>
<dbReference type="InterPro" id="IPR020904">
    <property type="entry name" value="Sc_DH/Rdtase_CS"/>
</dbReference>
<dbReference type="Gene3D" id="3.40.50.720">
    <property type="entry name" value="NAD(P)-binding Rossmann-like Domain"/>
    <property type="match status" value="1"/>
</dbReference>
<protein>
    <submittedName>
        <fullName evidence="3">NAD(P)-dependent dehydrogenase, short-chain alcohol dehydrogenase family</fullName>
    </submittedName>
</protein>
<keyword evidence="2" id="KW-0560">Oxidoreductase</keyword>
<dbReference type="NCBIfam" id="NF005559">
    <property type="entry name" value="PRK07231.1"/>
    <property type="match status" value="1"/>
</dbReference>
<dbReference type="STRING" id="1464123.SAMN05444126_10468"/>
<comment type="similarity">
    <text evidence="1">Belongs to the short-chain dehydrogenases/reductases (SDR) family.</text>
</comment>
<evidence type="ECO:0000256" key="2">
    <source>
        <dbReference type="ARBA" id="ARBA00023002"/>
    </source>
</evidence>
<name>A0A1H9R8Y9_9BACI</name>
<dbReference type="OrthoDB" id="9803333at2"/>
<dbReference type="PANTHER" id="PTHR42760">
    <property type="entry name" value="SHORT-CHAIN DEHYDROGENASES/REDUCTASES FAMILY MEMBER"/>
    <property type="match status" value="1"/>
</dbReference>
<dbReference type="Pfam" id="PF13561">
    <property type="entry name" value="adh_short_C2"/>
    <property type="match status" value="1"/>
</dbReference>
<dbReference type="InterPro" id="IPR002347">
    <property type="entry name" value="SDR_fam"/>
</dbReference>
<dbReference type="PROSITE" id="PS00061">
    <property type="entry name" value="ADH_SHORT"/>
    <property type="match status" value="1"/>
</dbReference>
<evidence type="ECO:0000313" key="3">
    <source>
        <dbReference type="EMBL" id="SER69202.1"/>
    </source>
</evidence>
<keyword evidence="4" id="KW-1185">Reference proteome</keyword>
<accession>A0A1H9R8Y9</accession>
<organism evidence="3 4">
    <name type="scientific">Salisediminibacterium halotolerans</name>
    <dbReference type="NCBI Taxonomy" id="517425"/>
    <lineage>
        <taxon>Bacteria</taxon>
        <taxon>Bacillati</taxon>
        <taxon>Bacillota</taxon>
        <taxon>Bacilli</taxon>
        <taxon>Bacillales</taxon>
        <taxon>Bacillaceae</taxon>
        <taxon>Salisediminibacterium</taxon>
    </lineage>
</organism>
<dbReference type="RefSeq" id="WP_093072095.1">
    <property type="nucleotide sequence ID" value="NZ_FOGV01000004.1"/>
</dbReference>
<dbReference type="FunFam" id="3.40.50.720:FF:000084">
    <property type="entry name" value="Short-chain dehydrogenase reductase"/>
    <property type="match status" value="1"/>
</dbReference>
<comment type="caution">
    <text evidence="3">The sequence shown here is derived from an EMBL/GenBank/DDBJ whole genome shotgun (WGS) entry which is preliminary data.</text>
</comment>
<dbReference type="Proteomes" id="UP000199318">
    <property type="component" value="Unassembled WGS sequence"/>
</dbReference>
<evidence type="ECO:0000313" key="4">
    <source>
        <dbReference type="Proteomes" id="UP000199318"/>
    </source>
</evidence>
<proteinExistence type="inferred from homology"/>
<evidence type="ECO:0000256" key="1">
    <source>
        <dbReference type="ARBA" id="ARBA00006484"/>
    </source>
</evidence>
<dbReference type="InterPro" id="IPR036291">
    <property type="entry name" value="NAD(P)-bd_dom_sf"/>
</dbReference>
<sequence length="246" mass="25849">MNRLSGKTALITGAGSGIGRVIAHKFGEEGAAVVCADIKGFEETAKEIADAGGKAIGVELDVSKLDSWKKAYDLTVHEFGAVDALVNVAGIPEAADILDLEEADFDKMMNVNLKGVFFGMKTVLPHFVEKSAGKIVNIASLAAHVGLTKLPSYSASKGGVVSMTRQVAMDYAGKNIQINAVSPGIIETPILANISAEMKKQFTDATPANRLGRPDEIASMVLFLCSDESDFITGQAMIVDGGWGSQ</sequence>
<dbReference type="CDD" id="cd05233">
    <property type="entry name" value="SDR_c"/>
    <property type="match status" value="1"/>
</dbReference>
<dbReference type="PRINTS" id="PR00080">
    <property type="entry name" value="SDRFAMILY"/>
</dbReference>
<dbReference type="PRINTS" id="PR00081">
    <property type="entry name" value="GDHRDH"/>
</dbReference>
<dbReference type="AlphaFoldDB" id="A0A1H9R8Y9"/>
<dbReference type="SUPFAM" id="SSF51735">
    <property type="entry name" value="NAD(P)-binding Rossmann-fold domains"/>
    <property type="match status" value="1"/>
</dbReference>
<gene>
    <name evidence="3" type="ORF">SAMN05444126_10468</name>
</gene>